<protein>
    <submittedName>
        <fullName evidence="4">Lipid carrier--UDP-N-acetylgalactosaminyltransferase</fullName>
    </submittedName>
</protein>
<evidence type="ECO:0000313" key="5">
    <source>
        <dbReference type="Proteomes" id="UP000558089"/>
    </source>
</evidence>
<dbReference type="EMBL" id="WYET01000007">
    <property type="protein sequence ID" value="NVN19329.1"/>
    <property type="molecule type" value="Genomic_DNA"/>
</dbReference>
<gene>
    <name evidence="4" type="ORF">GUA46_13350</name>
</gene>
<evidence type="ECO:0000313" key="4">
    <source>
        <dbReference type="EMBL" id="NVN19329.1"/>
    </source>
</evidence>
<dbReference type="RefSeq" id="WP_176620911.1">
    <property type="nucleotide sequence ID" value="NZ_WYET01000007.1"/>
</dbReference>
<keyword evidence="2" id="KW-1133">Transmembrane helix</keyword>
<feature type="transmembrane region" description="Helical" evidence="2">
    <location>
        <begin position="12"/>
        <end position="36"/>
    </location>
</feature>
<dbReference type="PANTHER" id="PTHR30576">
    <property type="entry name" value="COLANIC BIOSYNTHESIS UDP-GLUCOSE LIPID CARRIER TRANSFERASE"/>
    <property type="match status" value="1"/>
</dbReference>
<evidence type="ECO:0000256" key="1">
    <source>
        <dbReference type="ARBA" id="ARBA00006464"/>
    </source>
</evidence>
<keyword evidence="2" id="KW-0812">Transmembrane</keyword>
<accession>A0A850NHR9</accession>
<name>A0A850NHR9_9FLAO</name>
<keyword evidence="2" id="KW-0472">Membrane</keyword>
<dbReference type="AlphaFoldDB" id="A0A850NHR9"/>
<organism evidence="4 5">
    <name type="scientific">Flagellimonas chongwuensis</name>
    <dbReference type="NCBI Taxonomy" id="2697365"/>
    <lineage>
        <taxon>Bacteria</taxon>
        <taxon>Pseudomonadati</taxon>
        <taxon>Bacteroidota</taxon>
        <taxon>Flavobacteriia</taxon>
        <taxon>Flavobacteriales</taxon>
        <taxon>Flavobacteriaceae</taxon>
        <taxon>Flagellimonas</taxon>
    </lineage>
</organism>
<evidence type="ECO:0000259" key="3">
    <source>
        <dbReference type="Pfam" id="PF02397"/>
    </source>
</evidence>
<dbReference type="PANTHER" id="PTHR30576:SF8">
    <property type="entry name" value="UNDECAPRENYL-PHOSPHATE GALACTOSE PHOSPHOTRANSFERASE"/>
    <property type="match status" value="1"/>
</dbReference>
<evidence type="ECO:0000256" key="2">
    <source>
        <dbReference type="SAM" id="Phobius"/>
    </source>
</evidence>
<dbReference type="Proteomes" id="UP000558089">
    <property type="component" value="Unassembled WGS sequence"/>
</dbReference>
<keyword evidence="5" id="KW-1185">Reference proteome</keyword>
<dbReference type="Pfam" id="PF02397">
    <property type="entry name" value="Bac_transf"/>
    <property type="match status" value="1"/>
</dbReference>
<proteinExistence type="inferred from homology"/>
<feature type="domain" description="Bacterial sugar transferase" evidence="3">
    <location>
        <begin position="7"/>
        <end position="182"/>
    </location>
</feature>
<comment type="similarity">
    <text evidence="1">Belongs to the bacterial sugar transferase family.</text>
</comment>
<keyword evidence="4" id="KW-0808">Transferase</keyword>
<dbReference type="InterPro" id="IPR003362">
    <property type="entry name" value="Bact_transf"/>
</dbReference>
<sequence>MYSVFIKPIIDFLIALVLLVLLSPLLLVLILLLLVVNHGRPFFLQPRPGKNGKVFKIIKFKTMRDFKPGSSIDIHSPKRVTPIGGFVRKYSLDELLQLVNVLKGDMSLVGPRPLLVEYLPLYNEEQRKRHNVRPGITGWAQINGRNTIDWNQKFKLDVWYVENISAMLDLKIIYKTFIKVIKKSDINQNENKTMPQWAGN</sequence>
<reference evidence="4 5" key="1">
    <citation type="submission" date="2020-01" db="EMBL/GenBank/DDBJ databases">
        <title>Draft Genome Analysis of Muricauda sp. HICW Isolated from coastal seawater of PR China.</title>
        <authorList>
            <person name="Chen M.-X."/>
        </authorList>
    </citation>
    <scope>NUCLEOTIDE SEQUENCE [LARGE SCALE GENOMIC DNA]</scope>
    <source>
        <strain evidence="4 5">HICW</strain>
    </source>
</reference>
<dbReference type="GO" id="GO:0016780">
    <property type="term" value="F:phosphotransferase activity, for other substituted phosphate groups"/>
    <property type="evidence" value="ECO:0007669"/>
    <property type="project" value="TreeGrafter"/>
</dbReference>
<comment type="caution">
    <text evidence="4">The sequence shown here is derived from an EMBL/GenBank/DDBJ whole genome shotgun (WGS) entry which is preliminary data.</text>
</comment>